<dbReference type="Gene3D" id="1.10.540.10">
    <property type="entry name" value="Acyl-CoA dehydrogenase/oxidase, N-terminal domain"/>
    <property type="match status" value="1"/>
</dbReference>
<dbReference type="InterPro" id="IPR037069">
    <property type="entry name" value="AcylCoA_DH/ox_N_sf"/>
</dbReference>
<feature type="region of interest" description="Disordered" evidence="1">
    <location>
        <begin position="1"/>
        <end position="26"/>
    </location>
</feature>
<proteinExistence type="predicted"/>
<sequence length="90" mass="10298">MATSETRQTKNTDSCAITSSEAQQAKDIEAERAKSISTLPPRDAARLTEIFHGGRELLARKQWLMSLVDREPVFERRDRYFQGRLEVGFP</sequence>
<dbReference type="OrthoDB" id="2413962at2759"/>
<comment type="caution">
    <text evidence="2">The sequence shown here is derived from an EMBL/GenBank/DDBJ whole genome shotgun (WGS) entry which is preliminary data.</text>
</comment>
<organism evidence="2 3">
    <name type="scientific">Jimgerdemannia flammicorona</name>
    <dbReference type="NCBI Taxonomy" id="994334"/>
    <lineage>
        <taxon>Eukaryota</taxon>
        <taxon>Fungi</taxon>
        <taxon>Fungi incertae sedis</taxon>
        <taxon>Mucoromycota</taxon>
        <taxon>Mucoromycotina</taxon>
        <taxon>Endogonomycetes</taxon>
        <taxon>Endogonales</taxon>
        <taxon>Endogonaceae</taxon>
        <taxon>Jimgerdemannia</taxon>
    </lineage>
</organism>
<protein>
    <submittedName>
        <fullName evidence="2">Uncharacterized protein</fullName>
    </submittedName>
</protein>
<evidence type="ECO:0000313" key="2">
    <source>
        <dbReference type="EMBL" id="RUP43192.1"/>
    </source>
</evidence>
<dbReference type="Proteomes" id="UP000268093">
    <property type="component" value="Unassembled WGS sequence"/>
</dbReference>
<name>A0A433CX89_9FUNG</name>
<gene>
    <name evidence="2" type="ORF">BC936DRAFT_137494</name>
</gene>
<reference evidence="2 3" key="1">
    <citation type="journal article" date="2018" name="New Phytol.">
        <title>Phylogenomics of Endogonaceae and evolution of mycorrhizas within Mucoromycota.</title>
        <authorList>
            <person name="Chang Y."/>
            <person name="Desiro A."/>
            <person name="Na H."/>
            <person name="Sandor L."/>
            <person name="Lipzen A."/>
            <person name="Clum A."/>
            <person name="Barry K."/>
            <person name="Grigoriev I.V."/>
            <person name="Martin F.M."/>
            <person name="Stajich J.E."/>
            <person name="Smith M.E."/>
            <person name="Bonito G."/>
            <person name="Spatafora J.W."/>
        </authorList>
    </citation>
    <scope>NUCLEOTIDE SEQUENCE [LARGE SCALE GENOMIC DNA]</scope>
    <source>
        <strain evidence="2 3">GMNB39</strain>
    </source>
</reference>
<dbReference type="AlphaFoldDB" id="A0A433CX89"/>
<feature type="compositionally biased region" description="Polar residues" evidence="1">
    <location>
        <begin position="1"/>
        <end position="23"/>
    </location>
</feature>
<accession>A0A433CX89</accession>
<dbReference type="GO" id="GO:0016627">
    <property type="term" value="F:oxidoreductase activity, acting on the CH-CH group of donors"/>
    <property type="evidence" value="ECO:0007669"/>
    <property type="project" value="InterPro"/>
</dbReference>
<dbReference type="GO" id="GO:0050660">
    <property type="term" value="F:flavin adenine dinucleotide binding"/>
    <property type="evidence" value="ECO:0007669"/>
    <property type="project" value="InterPro"/>
</dbReference>
<dbReference type="EMBL" id="RBNI01011488">
    <property type="protein sequence ID" value="RUP43192.1"/>
    <property type="molecule type" value="Genomic_DNA"/>
</dbReference>
<evidence type="ECO:0000256" key="1">
    <source>
        <dbReference type="SAM" id="MobiDB-lite"/>
    </source>
</evidence>
<evidence type="ECO:0000313" key="3">
    <source>
        <dbReference type="Proteomes" id="UP000268093"/>
    </source>
</evidence>
<keyword evidence="3" id="KW-1185">Reference proteome</keyword>